<name>A0A2M7YMM8_9BACT</name>
<proteinExistence type="predicted"/>
<evidence type="ECO:0000256" key="1">
    <source>
        <dbReference type="SAM" id="MobiDB-lite"/>
    </source>
</evidence>
<comment type="caution">
    <text evidence="2">The sequence shown here is derived from an EMBL/GenBank/DDBJ whole genome shotgun (WGS) entry which is preliminary data.</text>
</comment>
<dbReference type="AlphaFoldDB" id="A0A2M7YMM8"/>
<sequence length="80" mass="9326">MPQQFLYEHPSNSAGRLDSASGMGLLEREVPDFMAEKFKDRILEFSKSQKYKIIGRPFYNQETENEFKERLFASLKSISS</sequence>
<accession>A0A2M7YMM8</accession>
<evidence type="ECO:0000313" key="2">
    <source>
        <dbReference type="EMBL" id="PJA64226.1"/>
    </source>
</evidence>
<feature type="region of interest" description="Disordered" evidence="1">
    <location>
        <begin position="1"/>
        <end position="20"/>
    </location>
</feature>
<organism evidence="2 3">
    <name type="scientific">Candidatus Portnoybacteria bacterium CG_4_9_14_3_um_filter_40_10</name>
    <dbReference type="NCBI Taxonomy" id="1974804"/>
    <lineage>
        <taxon>Bacteria</taxon>
        <taxon>Candidatus Portnoyibacteriota</taxon>
    </lineage>
</organism>
<evidence type="ECO:0000313" key="3">
    <source>
        <dbReference type="Proteomes" id="UP000230434"/>
    </source>
</evidence>
<dbReference type="EMBL" id="PFWF01000089">
    <property type="protein sequence ID" value="PJA64226.1"/>
    <property type="molecule type" value="Genomic_DNA"/>
</dbReference>
<gene>
    <name evidence="2" type="ORF">CO159_04180</name>
</gene>
<reference evidence="3" key="1">
    <citation type="submission" date="2017-09" db="EMBL/GenBank/DDBJ databases">
        <title>Depth-based differentiation of microbial function through sediment-hosted aquifers and enrichment of novel symbionts in the deep terrestrial subsurface.</title>
        <authorList>
            <person name="Probst A.J."/>
            <person name="Ladd B."/>
            <person name="Jarett J.K."/>
            <person name="Geller-Mcgrath D.E."/>
            <person name="Sieber C.M.K."/>
            <person name="Emerson J.B."/>
            <person name="Anantharaman K."/>
            <person name="Thomas B.C."/>
            <person name="Malmstrom R."/>
            <person name="Stieglmeier M."/>
            <person name="Klingl A."/>
            <person name="Woyke T."/>
            <person name="Ryan C.M."/>
            <person name="Banfield J.F."/>
        </authorList>
    </citation>
    <scope>NUCLEOTIDE SEQUENCE [LARGE SCALE GENOMIC DNA]</scope>
</reference>
<dbReference type="Proteomes" id="UP000230434">
    <property type="component" value="Unassembled WGS sequence"/>
</dbReference>
<protein>
    <submittedName>
        <fullName evidence="2">Uncharacterized protein</fullName>
    </submittedName>
</protein>